<gene>
    <name evidence="2" type="ORF">AA0114_g1286</name>
</gene>
<feature type="region of interest" description="Disordered" evidence="1">
    <location>
        <begin position="1"/>
        <end position="72"/>
    </location>
</feature>
<comment type="caution">
    <text evidence="2">The sequence shown here is derived from an EMBL/GenBank/DDBJ whole genome shotgun (WGS) entry which is preliminary data.</text>
</comment>
<feature type="compositionally biased region" description="Basic and acidic residues" evidence="1">
    <location>
        <begin position="55"/>
        <end position="72"/>
    </location>
</feature>
<reference evidence="3" key="1">
    <citation type="journal article" date="2019" name="bioRxiv">
        <title>Genomics, evolutionary history and diagnostics of the Alternaria alternata species group including apple and Asian pear pathotypes.</title>
        <authorList>
            <person name="Armitage A.D."/>
            <person name="Cockerton H.M."/>
            <person name="Sreenivasaprasad S."/>
            <person name="Woodhall J.W."/>
            <person name="Lane C.R."/>
            <person name="Harrison R.J."/>
            <person name="Clarkson J.P."/>
        </authorList>
    </citation>
    <scope>NUCLEOTIDE SEQUENCE [LARGE SCALE GENOMIC DNA]</scope>
    <source>
        <strain evidence="3">FERA 1082</strain>
    </source>
</reference>
<name>A0A4Q4MU06_9PLEO</name>
<dbReference type="Proteomes" id="UP000292402">
    <property type="component" value="Unassembled WGS sequence"/>
</dbReference>
<organism evidence="2 3">
    <name type="scientific">Alternaria tenuissima</name>
    <dbReference type="NCBI Taxonomy" id="119927"/>
    <lineage>
        <taxon>Eukaryota</taxon>
        <taxon>Fungi</taxon>
        <taxon>Dikarya</taxon>
        <taxon>Ascomycota</taxon>
        <taxon>Pezizomycotina</taxon>
        <taxon>Dothideomycetes</taxon>
        <taxon>Pleosporomycetidae</taxon>
        <taxon>Pleosporales</taxon>
        <taxon>Pleosporineae</taxon>
        <taxon>Pleosporaceae</taxon>
        <taxon>Alternaria</taxon>
        <taxon>Alternaria sect. Alternaria</taxon>
        <taxon>Alternaria alternata complex</taxon>
    </lineage>
</organism>
<sequence>MPDQVNDPSHYKDTFGVQKSAKTPQKAARDQEDYEAQKEHSKSGSNTHSGTGMEYVDRKNIKGDEKQRREGN</sequence>
<feature type="compositionally biased region" description="Basic and acidic residues" evidence="1">
    <location>
        <begin position="27"/>
        <end position="42"/>
    </location>
</feature>
<accession>A0A4Q4MU06</accession>
<dbReference type="AlphaFoldDB" id="A0A4Q4MU06"/>
<proteinExistence type="predicted"/>
<evidence type="ECO:0000256" key="1">
    <source>
        <dbReference type="SAM" id="MobiDB-lite"/>
    </source>
</evidence>
<evidence type="ECO:0000313" key="2">
    <source>
        <dbReference type="EMBL" id="RYN59800.1"/>
    </source>
</evidence>
<evidence type="ECO:0000313" key="3">
    <source>
        <dbReference type="Proteomes" id="UP000292402"/>
    </source>
</evidence>
<protein>
    <submittedName>
        <fullName evidence="2">Uncharacterized protein</fullName>
    </submittedName>
</protein>
<dbReference type="EMBL" id="PDXA01000003">
    <property type="protein sequence ID" value="RYN59800.1"/>
    <property type="molecule type" value="Genomic_DNA"/>
</dbReference>